<dbReference type="Gene3D" id="2.30.42.10">
    <property type="match status" value="1"/>
</dbReference>
<proteinExistence type="predicted"/>
<organism evidence="2">
    <name type="scientific">hydrothermal vent metagenome</name>
    <dbReference type="NCBI Taxonomy" id="652676"/>
    <lineage>
        <taxon>unclassified sequences</taxon>
        <taxon>metagenomes</taxon>
        <taxon>ecological metagenomes</taxon>
    </lineage>
</organism>
<dbReference type="GO" id="GO:0008270">
    <property type="term" value="F:zinc ion binding"/>
    <property type="evidence" value="ECO:0007669"/>
    <property type="project" value="InterPro"/>
</dbReference>
<dbReference type="SUPFAM" id="SSF53187">
    <property type="entry name" value="Zn-dependent exopeptidases"/>
    <property type="match status" value="1"/>
</dbReference>
<dbReference type="AlphaFoldDB" id="A0A3B1DPJ2"/>
<dbReference type="GO" id="GO:0008235">
    <property type="term" value="F:metalloexopeptidase activity"/>
    <property type="evidence" value="ECO:0007669"/>
    <property type="project" value="InterPro"/>
</dbReference>
<dbReference type="InterPro" id="IPR045175">
    <property type="entry name" value="M28_fam"/>
</dbReference>
<dbReference type="SMART" id="SM00228">
    <property type="entry name" value="PDZ"/>
    <property type="match status" value="1"/>
</dbReference>
<feature type="domain" description="PDZ" evidence="1">
    <location>
        <begin position="1028"/>
        <end position="1102"/>
    </location>
</feature>
<dbReference type="EMBL" id="UOGF01000117">
    <property type="protein sequence ID" value="VAX33635.1"/>
    <property type="molecule type" value="Genomic_DNA"/>
</dbReference>
<dbReference type="InterPro" id="IPR007484">
    <property type="entry name" value="Peptidase_M28"/>
</dbReference>
<dbReference type="Pfam" id="PF13180">
    <property type="entry name" value="PDZ_2"/>
    <property type="match status" value="1"/>
</dbReference>
<accession>A0A3B1DPJ2</accession>
<dbReference type="InterPro" id="IPR036034">
    <property type="entry name" value="PDZ_sf"/>
</dbReference>
<dbReference type="InterPro" id="IPR014782">
    <property type="entry name" value="Peptidase_M1_dom"/>
</dbReference>
<dbReference type="PANTHER" id="PTHR12147">
    <property type="entry name" value="METALLOPEPTIDASE M28 FAMILY MEMBER"/>
    <property type="match status" value="1"/>
</dbReference>
<evidence type="ECO:0000313" key="2">
    <source>
        <dbReference type="EMBL" id="VAX33635.1"/>
    </source>
</evidence>
<dbReference type="InterPro" id="IPR001478">
    <property type="entry name" value="PDZ"/>
</dbReference>
<dbReference type="Gene3D" id="3.40.630.10">
    <property type="entry name" value="Zn peptidases"/>
    <property type="match status" value="1"/>
</dbReference>
<dbReference type="Gene3D" id="1.10.390.10">
    <property type="entry name" value="Neutral Protease Domain 2"/>
    <property type="match status" value="1"/>
</dbReference>
<dbReference type="InterPro" id="IPR027268">
    <property type="entry name" value="Peptidase_M4/M1_CTD_sf"/>
</dbReference>
<dbReference type="SUPFAM" id="SSF55486">
    <property type="entry name" value="Metalloproteases ('zincins'), catalytic domain"/>
    <property type="match status" value="1"/>
</dbReference>
<reference evidence="2" key="1">
    <citation type="submission" date="2018-06" db="EMBL/GenBank/DDBJ databases">
        <authorList>
            <person name="Zhirakovskaya E."/>
        </authorList>
    </citation>
    <scope>NUCLEOTIDE SEQUENCE</scope>
</reference>
<evidence type="ECO:0000259" key="1">
    <source>
        <dbReference type="SMART" id="SM00228"/>
    </source>
</evidence>
<dbReference type="SUPFAM" id="SSF50156">
    <property type="entry name" value="PDZ domain-like"/>
    <property type="match status" value="1"/>
</dbReference>
<dbReference type="Pfam" id="PF01433">
    <property type="entry name" value="Peptidase_M1"/>
    <property type="match status" value="1"/>
</dbReference>
<gene>
    <name evidence="2" type="ORF">MNBD_NITROSPIRAE01-2179</name>
</gene>
<dbReference type="GO" id="GO:0006508">
    <property type="term" value="P:proteolysis"/>
    <property type="evidence" value="ECO:0007669"/>
    <property type="project" value="InterPro"/>
</dbReference>
<name>A0A3B1DPJ2_9ZZZZ</name>
<protein>
    <submittedName>
        <fullName evidence="2">PDZ domain</fullName>
    </submittedName>
</protein>
<dbReference type="PANTHER" id="PTHR12147:SF26">
    <property type="entry name" value="PEPTIDASE M28 DOMAIN-CONTAINING PROTEIN"/>
    <property type="match status" value="1"/>
</dbReference>
<dbReference type="Pfam" id="PF04389">
    <property type="entry name" value="Peptidase_M28"/>
    <property type="match status" value="1"/>
</dbReference>
<sequence length="1114" mass="125236">MSARFLFSLLSLFLLFPSFIEARSLHHQIKATINPLSHQIQIENIIILPEQAEDLKTRTLEFSLHAGLNPFSTSPGLTLKQIKKDDSPTDIPLEHYRVELAQGITTFTLHYKGKIHHPLKKEGENYGRSFRETPGTISEAGIFLAGSTYWYPIFDETFITFDLEVHLPASWSSVSQGARTFHKITDKSSTSRWHSPEEQEEIYLVAGQWTEYQRTAGKVTAMAFLREADESLANKYLDATAQYLEMYQKLLGPYPYKKFALVENFWETGYGMPSFTLLGPKIIRMPFILHSSYPHEILHNWWGNGVYVDDERGNWAEGLTTYLADHLIAEQREQSTRSRRASLQKYTDYVSKEKDFALTAFRQRESAATEAVGYGKTLMFFHMLRLELGDDIFINALRNFYRTQGFKRAGFLELQHAFSKAAKKDLSDFFRQWIEKIGAPKLAIKKTKVQQNGDEFRLIVTLAQTQKAAPYSLSVPIAVTLKGQTKTEQITVSIDKKEMTFSLIFPHRPIKLDVDPEFDLFRRLDRNEIPPALSLAFGATKILIVLPSNETGKLRGAYDELARGWQSSQTGKIEIQWDTEIKTLPSDRTIWLLGWKNRFRKNLTLGLKPFDVLFQSKQIQIAGKKIEKKGHSIVFTNRNSLNPDHALTWLATDNPAAIAGLGRKLPHYGRYSYLAFKGEAPTNVLKGLWPTPHSPLSKKLQRKNVARGELAHRPALATLPSLFSEERMMTDIRLLANDEMKGRGFGTKELEKAADYIRDQFQKAGLKPLGDQGTYFQTWAQKGGDPEKIAPLKNVVAMFPGNNTKYTGESVVVAAHYDHLGLGWPDAHAGDVGKVHPGADDNASGVAVLLELARTFGKSFRPERTIIFVAFSAEEMGTLGALHYLKTMKKFPAEKIMGMLNMDTVGRLGNKSITVFGGKSSTQWPHIFRGIGFVTGISIDTVLSDFNPSDQVRFHEAGVPAVHLFSGTHPDFHRPSDTFDKIDGAGLIKIARVMKEAIEYLSSRPDQLNTTLKTKQKRDAKSARPSARKVGIGTIPDFAYTEKGVRISGTSPGSPAEKAGLLAGDVIYWIGKNYVEDIRVFAGLLRKLKPGIPVSLTLLRGDQEMTLSIVPMKR</sequence>